<name>A0A381TC14_9ZZZZ</name>
<dbReference type="EMBL" id="UINC01004277">
    <property type="protein sequence ID" value="SVA13138.1"/>
    <property type="molecule type" value="Genomic_DNA"/>
</dbReference>
<dbReference type="GO" id="GO:0016787">
    <property type="term" value="F:hydrolase activity"/>
    <property type="evidence" value="ECO:0007669"/>
    <property type="project" value="InterPro"/>
</dbReference>
<gene>
    <name evidence="2" type="ORF">METZ01_LOCUS65992</name>
</gene>
<dbReference type="AlphaFoldDB" id="A0A381TC14"/>
<dbReference type="Pfam" id="PF06439">
    <property type="entry name" value="3keto-disac_hyd"/>
    <property type="match status" value="1"/>
</dbReference>
<sequence>MKIMAPILFFLIILNGCSDNAQNWVILFDGGSVDKWRGYKQGDFPFDGWAIEGGNLKTIVGGNRVDLITKDIYDNFELVLEWRVSPAGNSGIFYFATEESDYIWQTAPEMQVLDDIEHPDGKRSVTSAGSLFGLISPMEKSLKPVGEFNESRIKVKNNQVEHWQNGKKILAYEYGSNTINELIAKSKFKSMPLFAKANSGHVGLQHHGEEVWYRNIRIRKL</sequence>
<evidence type="ECO:0000313" key="2">
    <source>
        <dbReference type="EMBL" id="SVA13138.1"/>
    </source>
</evidence>
<dbReference type="Gene3D" id="2.60.120.560">
    <property type="entry name" value="Exo-inulinase, domain 1"/>
    <property type="match status" value="1"/>
</dbReference>
<protein>
    <recommendedName>
        <fullName evidence="1">3-keto-alpha-glucoside-1,2-lyase/3-keto-2-hydroxy-glucal hydratase domain-containing protein</fullName>
    </recommendedName>
</protein>
<accession>A0A381TC14</accession>
<reference evidence="2" key="1">
    <citation type="submission" date="2018-05" db="EMBL/GenBank/DDBJ databases">
        <authorList>
            <person name="Lanie J.A."/>
            <person name="Ng W.-L."/>
            <person name="Kazmierczak K.M."/>
            <person name="Andrzejewski T.M."/>
            <person name="Davidsen T.M."/>
            <person name="Wayne K.J."/>
            <person name="Tettelin H."/>
            <person name="Glass J.I."/>
            <person name="Rusch D."/>
            <person name="Podicherti R."/>
            <person name="Tsui H.-C.T."/>
            <person name="Winkler M.E."/>
        </authorList>
    </citation>
    <scope>NUCLEOTIDE SEQUENCE</scope>
</reference>
<feature type="domain" description="3-keto-alpha-glucoside-1,2-lyase/3-keto-2-hydroxy-glucal hydratase" evidence="1">
    <location>
        <begin position="24"/>
        <end position="219"/>
    </location>
</feature>
<dbReference type="InterPro" id="IPR010496">
    <property type="entry name" value="AL/BT2_dom"/>
</dbReference>
<evidence type="ECO:0000259" key="1">
    <source>
        <dbReference type="Pfam" id="PF06439"/>
    </source>
</evidence>
<organism evidence="2">
    <name type="scientific">marine metagenome</name>
    <dbReference type="NCBI Taxonomy" id="408172"/>
    <lineage>
        <taxon>unclassified sequences</taxon>
        <taxon>metagenomes</taxon>
        <taxon>ecological metagenomes</taxon>
    </lineage>
</organism>
<proteinExistence type="predicted"/>